<dbReference type="EMBL" id="FRFC01000003">
    <property type="protein sequence ID" value="SHO45554.1"/>
    <property type="molecule type" value="Genomic_DNA"/>
</dbReference>
<dbReference type="GO" id="GO:0008127">
    <property type="term" value="F:quercetin 2,3-dioxygenase activity"/>
    <property type="evidence" value="ECO:0007669"/>
    <property type="project" value="UniProtKB-EC"/>
</dbReference>
<dbReference type="GO" id="GO:0003723">
    <property type="term" value="F:RNA binding"/>
    <property type="evidence" value="ECO:0007669"/>
    <property type="project" value="UniProtKB-KW"/>
</dbReference>
<dbReference type="InterPro" id="IPR014710">
    <property type="entry name" value="RmlC-like_jellyroll"/>
</dbReference>
<evidence type="ECO:0000256" key="3">
    <source>
        <dbReference type="RuleBase" id="RU003457"/>
    </source>
</evidence>
<dbReference type="Pfam" id="PF02678">
    <property type="entry name" value="Pirin"/>
    <property type="match status" value="1"/>
</dbReference>
<dbReference type="PANTHER" id="PTHR43212">
    <property type="entry name" value="QUERCETIN 2,3-DIOXYGENASE"/>
    <property type="match status" value="1"/>
</dbReference>
<evidence type="ECO:0000313" key="6">
    <source>
        <dbReference type="EMBL" id="SHO45554.1"/>
    </source>
</evidence>
<dbReference type="PANTHER" id="PTHR43212:SF3">
    <property type="entry name" value="QUERCETIN 2,3-DIOXYGENASE"/>
    <property type="match status" value="1"/>
</dbReference>
<proteinExistence type="inferred from homology"/>
<sequence>MIKITKENQHYKGESEWLETYHHFSFAEYFDPSKVNFGPLRVFNDDVIKPGTGFDFHQHQDMEIVTYVIDGTLEHKDSLGNHGLIQPGEIQRMSAGTGVFHSEFNHSDTKPLRLLQMWVFSDTKGLKPSWEQKQYSKDDRTNNLLQVIGQKDASKQDSLGIHQDASFYVSNLRTGSEIQHNIIKGRIAYLFVIEGKVSVNGKTLDTRDAAKIQDESKISIQGQKESEIILIDLPVQFKKNSMPAEAA</sequence>
<reference evidence="7" key="1">
    <citation type="submission" date="2016-12" db="EMBL/GenBank/DDBJ databases">
        <authorList>
            <person name="Herbold C."/>
        </authorList>
    </citation>
    <scope>NUCLEOTIDE SEQUENCE [LARGE SCALE GENOMIC DNA]</scope>
</reference>
<dbReference type="AlphaFoldDB" id="A0A2H1EGM2"/>
<keyword evidence="6" id="KW-0223">Dioxygenase</keyword>
<keyword evidence="7" id="KW-1185">Reference proteome</keyword>
<dbReference type="InterPro" id="IPR012093">
    <property type="entry name" value="Pirin"/>
</dbReference>
<dbReference type="InterPro" id="IPR011051">
    <property type="entry name" value="RmlC_Cupin_sf"/>
</dbReference>
<dbReference type="InterPro" id="IPR003829">
    <property type="entry name" value="Pirin_N_dom"/>
</dbReference>
<dbReference type="CDD" id="cd02910">
    <property type="entry name" value="cupin_Yhhw_N"/>
    <property type="match status" value="1"/>
</dbReference>
<comment type="similarity">
    <text evidence="1 3">Belongs to the pirin family.</text>
</comment>
<name>A0A2H1EGM2_9ARCH</name>
<dbReference type="SUPFAM" id="SSF51182">
    <property type="entry name" value="RmlC-like cupins"/>
    <property type="match status" value="1"/>
</dbReference>
<dbReference type="RefSeq" id="WP_101009664.1">
    <property type="nucleotide sequence ID" value="NZ_FRFC01000003.1"/>
</dbReference>
<evidence type="ECO:0000256" key="1">
    <source>
        <dbReference type="ARBA" id="ARBA00008416"/>
    </source>
</evidence>
<gene>
    <name evidence="6" type="ORF">NSIN_20697</name>
</gene>
<evidence type="ECO:0000259" key="5">
    <source>
        <dbReference type="Pfam" id="PF17954"/>
    </source>
</evidence>
<dbReference type="PROSITE" id="PS50889">
    <property type="entry name" value="S4"/>
    <property type="match status" value="1"/>
</dbReference>
<dbReference type="CDD" id="cd20311">
    <property type="entry name" value="cupin_Yhhw_C"/>
    <property type="match status" value="1"/>
</dbReference>
<dbReference type="EC" id="1.13.11.24" evidence="6"/>
<dbReference type="OrthoDB" id="23530at2157"/>
<keyword evidence="2" id="KW-0694">RNA-binding</keyword>
<feature type="domain" description="Pirin N-terminal" evidence="4">
    <location>
        <begin position="12"/>
        <end position="119"/>
    </location>
</feature>
<keyword evidence="6" id="KW-0560">Oxidoreductase</keyword>
<organism evidence="6 7">
    <name type="scientific">Nitrosotalea sinensis</name>
    <dbReference type="NCBI Taxonomy" id="1499975"/>
    <lineage>
        <taxon>Archaea</taxon>
        <taxon>Nitrososphaerota</taxon>
        <taxon>Nitrososphaeria</taxon>
        <taxon>Nitrosotaleales</taxon>
        <taxon>Nitrosotaleaceae</taxon>
        <taxon>Nitrosotalea</taxon>
    </lineage>
</organism>
<evidence type="ECO:0000256" key="2">
    <source>
        <dbReference type="PROSITE-ProRule" id="PRU00182"/>
    </source>
</evidence>
<dbReference type="Proteomes" id="UP000232412">
    <property type="component" value="Unassembled WGS sequence"/>
</dbReference>
<protein>
    <submittedName>
        <fullName evidence="6">Putative Quercetin 2,3-dioxygenase</fullName>
        <ecNumber evidence="6">1.13.11.24</ecNumber>
    </submittedName>
</protein>
<feature type="domain" description="Quercetin 2,3-dioxygenase C-terminal cupin" evidence="5">
    <location>
        <begin position="154"/>
        <end position="233"/>
    </location>
</feature>
<dbReference type="PIRSF" id="PIRSF006232">
    <property type="entry name" value="Pirin"/>
    <property type="match status" value="1"/>
</dbReference>
<dbReference type="InterPro" id="IPR041602">
    <property type="entry name" value="Quercetinase_C"/>
</dbReference>
<evidence type="ECO:0000259" key="4">
    <source>
        <dbReference type="Pfam" id="PF02678"/>
    </source>
</evidence>
<evidence type="ECO:0000313" key="7">
    <source>
        <dbReference type="Proteomes" id="UP000232412"/>
    </source>
</evidence>
<dbReference type="Pfam" id="PF17954">
    <property type="entry name" value="Pirin_C_2"/>
    <property type="match status" value="1"/>
</dbReference>
<accession>A0A2H1EGM2</accession>
<dbReference type="Gene3D" id="2.60.120.10">
    <property type="entry name" value="Jelly Rolls"/>
    <property type="match status" value="2"/>
</dbReference>